<evidence type="ECO:0000313" key="2">
    <source>
        <dbReference type="Proteomes" id="UP000070558"/>
    </source>
</evidence>
<dbReference type="AlphaFoldDB" id="A0A133NT12"/>
<accession>A0A133NT12</accession>
<evidence type="ECO:0000313" key="1">
    <source>
        <dbReference type="EMBL" id="KXA19421.1"/>
    </source>
</evidence>
<name>A0A133NT12_GARVA</name>
<protein>
    <submittedName>
        <fullName evidence="1">Uncharacterized protein</fullName>
    </submittedName>
</protein>
<dbReference type="PATRIC" id="fig|2702.99.peg.89"/>
<comment type="caution">
    <text evidence="1">The sequence shown here is derived from an EMBL/GenBank/DDBJ whole genome shotgun (WGS) entry which is preliminary data.</text>
</comment>
<gene>
    <name evidence="1" type="ORF">HMPREF3216_00092</name>
</gene>
<dbReference type="Proteomes" id="UP000070558">
    <property type="component" value="Unassembled WGS sequence"/>
</dbReference>
<dbReference type="EMBL" id="LRQA01000005">
    <property type="protein sequence ID" value="KXA19421.1"/>
    <property type="molecule type" value="Genomic_DNA"/>
</dbReference>
<reference evidence="1 2" key="1">
    <citation type="submission" date="2016-01" db="EMBL/GenBank/DDBJ databases">
        <authorList>
            <person name="Oliw E.H."/>
        </authorList>
    </citation>
    <scope>NUCLEOTIDE SEQUENCE [LARGE SCALE GENOMIC DNA]</scope>
    <source>
        <strain evidence="1 2">GED7760B</strain>
    </source>
</reference>
<organism evidence="1 2">
    <name type="scientific">Gardnerella vaginalis</name>
    <dbReference type="NCBI Taxonomy" id="2702"/>
    <lineage>
        <taxon>Bacteria</taxon>
        <taxon>Bacillati</taxon>
        <taxon>Actinomycetota</taxon>
        <taxon>Actinomycetes</taxon>
        <taxon>Bifidobacteriales</taxon>
        <taxon>Bifidobacteriaceae</taxon>
        <taxon>Gardnerella</taxon>
    </lineage>
</organism>
<sequence>MRLFPFSCIRSLFLAFVYHLTQNVNIFGQKGTKSGINKFNLMSF</sequence>
<proteinExistence type="predicted"/>